<proteinExistence type="predicted"/>
<evidence type="ECO:0000313" key="1">
    <source>
        <dbReference type="EMBL" id="KAG5619747.1"/>
    </source>
</evidence>
<dbReference type="EMBL" id="JACXVP010000002">
    <property type="protein sequence ID" value="KAG5619747.1"/>
    <property type="molecule type" value="Genomic_DNA"/>
</dbReference>
<gene>
    <name evidence="1" type="ORF">H5410_004965</name>
</gene>
<sequence>MSHKAANASVKVVEDTTGFLRELIKKIQSKLQRHGPQIVEWKGGSQVWKLMFHARDNIDYAIWWERPC</sequence>
<dbReference type="Proteomes" id="UP000824120">
    <property type="component" value="Chromosome 2"/>
</dbReference>
<dbReference type="AlphaFoldDB" id="A0A9J6A640"/>
<reference evidence="1 2" key="1">
    <citation type="submission" date="2020-09" db="EMBL/GenBank/DDBJ databases">
        <title>De no assembly of potato wild relative species, Solanum commersonii.</title>
        <authorList>
            <person name="Cho K."/>
        </authorList>
    </citation>
    <scope>NUCLEOTIDE SEQUENCE [LARGE SCALE GENOMIC DNA]</scope>
    <source>
        <strain evidence="1">LZ3.2</strain>
        <tissue evidence="1">Leaf</tissue>
    </source>
</reference>
<comment type="caution">
    <text evidence="1">The sequence shown here is derived from an EMBL/GenBank/DDBJ whole genome shotgun (WGS) entry which is preliminary data.</text>
</comment>
<name>A0A9J6A640_SOLCO</name>
<accession>A0A9J6A640</accession>
<organism evidence="1 2">
    <name type="scientific">Solanum commersonii</name>
    <name type="common">Commerson's wild potato</name>
    <name type="synonym">Commerson's nightshade</name>
    <dbReference type="NCBI Taxonomy" id="4109"/>
    <lineage>
        <taxon>Eukaryota</taxon>
        <taxon>Viridiplantae</taxon>
        <taxon>Streptophyta</taxon>
        <taxon>Embryophyta</taxon>
        <taxon>Tracheophyta</taxon>
        <taxon>Spermatophyta</taxon>
        <taxon>Magnoliopsida</taxon>
        <taxon>eudicotyledons</taxon>
        <taxon>Gunneridae</taxon>
        <taxon>Pentapetalae</taxon>
        <taxon>asterids</taxon>
        <taxon>lamiids</taxon>
        <taxon>Solanales</taxon>
        <taxon>Solanaceae</taxon>
        <taxon>Solanoideae</taxon>
        <taxon>Solaneae</taxon>
        <taxon>Solanum</taxon>
    </lineage>
</organism>
<keyword evidence="2" id="KW-1185">Reference proteome</keyword>
<protein>
    <submittedName>
        <fullName evidence="1">Uncharacterized protein</fullName>
    </submittedName>
</protein>
<evidence type="ECO:0000313" key="2">
    <source>
        <dbReference type="Proteomes" id="UP000824120"/>
    </source>
</evidence>